<dbReference type="EMBL" id="CP067089">
    <property type="protein sequence ID" value="QQO10694.1"/>
    <property type="molecule type" value="Genomic_DNA"/>
</dbReference>
<dbReference type="Gene3D" id="2.40.30.170">
    <property type="match status" value="1"/>
</dbReference>
<comment type="similarity">
    <text evidence="1">Belongs to the membrane fusion protein (MFP) (TC 8.A.1) family.</text>
</comment>
<accession>A0A7T7XQM0</accession>
<feature type="domain" description="YknX-like beta-barrel" evidence="5">
    <location>
        <begin position="210"/>
        <end position="284"/>
    </location>
</feature>
<dbReference type="Pfam" id="PF25973">
    <property type="entry name" value="BSH_CzcB"/>
    <property type="match status" value="1"/>
</dbReference>
<evidence type="ECO:0000256" key="2">
    <source>
        <dbReference type="SAM" id="MobiDB-lite"/>
    </source>
</evidence>
<dbReference type="NCBIfam" id="TIGR01730">
    <property type="entry name" value="RND_mfp"/>
    <property type="match status" value="1"/>
</dbReference>
<evidence type="ECO:0000256" key="3">
    <source>
        <dbReference type="SAM" id="SignalP"/>
    </source>
</evidence>
<evidence type="ECO:0000259" key="5">
    <source>
        <dbReference type="Pfam" id="PF25990"/>
    </source>
</evidence>
<dbReference type="Gene3D" id="1.10.287.470">
    <property type="entry name" value="Helix hairpin bin"/>
    <property type="match status" value="1"/>
</dbReference>
<evidence type="ECO:0000259" key="4">
    <source>
        <dbReference type="Pfam" id="PF25973"/>
    </source>
</evidence>
<dbReference type="GO" id="GO:1990281">
    <property type="term" value="C:efflux pump complex"/>
    <property type="evidence" value="ECO:0007669"/>
    <property type="project" value="TreeGrafter"/>
</dbReference>
<evidence type="ECO:0000256" key="1">
    <source>
        <dbReference type="ARBA" id="ARBA00009477"/>
    </source>
</evidence>
<dbReference type="InterPro" id="IPR006143">
    <property type="entry name" value="RND_pump_MFP"/>
</dbReference>
<proteinExistence type="inferred from homology"/>
<dbReference type="InterPro" id="IPR058636">
    <property type="entry name" value="Beta-barrel_YknX"/>
</dbReference>
<dbReference type="InterPro" id="IPR058647">
    <property type="entry name" value="BSH_CzcB-like"/>
</dbReference>
<feature type="domain" description="CzcB-like barrel-sandwich hybrid" evidence="4">
    <location>
        <begin position="58"/>
        <end position="192"/>
    </location>
</feature>
<gene>
    <name evidence="6" type="ORF">JFL75_07215</name>
</gene>
<keyword evidence="7" id="KW-1185">Reference proteome</keyword>
<evidence type="ECO:0000313" key="7">
    <source>
        <dbReference type="Proteomes" id="UP000595917"/>
    </source>
</evidence>
<organism evidence="6 7">
    <name type="scientific">Breznakiella homolactica</name>
    <dbReference type="NCBI Taxonomy" id="2798577"/>
    <lineage>
        <taxon>Bacteria</taxon>
        <taxon>Pseudomonadati</taxon>
        <taxon>Spirochaetota</taxon>
        <taxon>Spirochaetia</taxon>
        <taxon>Spirochaetales</taxon>
        <taxon>Breznakiellaceae</taxon>
        <taxon>Breznakiella</taxon>
    </lineage>
</organism>
<protein>
    <submittedName>
        <fullName evidence="6">Efflux RND transporter periplasmic adaptor subunit</fullName>
    </submittedName>
</protein>
<keyword evidence="3" id="KW-0732">Signal</keyword>
<dbReference type="Proteomes" id="UP000595917">
    <property type="component" value="Chromosome"/>
</dbReference>
<dbReference type="KEGG" id="bhc:JFL75_07215"/>
<name>A0A7T7XQM0_9SPIR</name>
<feature type="region of interest" description="Disordered" evidence="2">
    <location>
        <begin position="315"/>
        <end position="358"/>
    </location>
</feature>
<dbReference type="PROSITE" id="PS51257">
    <property type="entry name" value="PROKAR_LIPOPROTEIN"/>
    <property type="match status" value="1"/>
</dbReference>
<feature type="compositionally biased region" description="Polar residues" evidence="2">
    <location>
        <begin position="346"/>
        <end position="358"/>
    </location>
</feature>
<dbReference type="RefSeq" id="WP_215627999.1">
    <property type="nucleotide sequence ID" value="NZ_CP067089.2"/>
</dbReference>
<sequence>MKIKSVLGPILASFAAALIFSACAGTNGGGKSYEFTTVTVGSLEKTVSASGTLQPVSTVNVLAQMSGKVEHIYVDYNDTIGKGDILAELNTDMLRLQREQQLASVVKARANYELQQLNYGNQEKLAEKNLISEYELKTGKTTLDIQAAELSAAEAALKVIETEINQYAFITSPIDGIVLERNISTGQNVVEGSSSNSSSLFTLAESLQEMQIEASVDELDIAAIRNGQEVRFTLEALPGKNYSGSVETVYLMPTTSDNVVSYTVIIAVSNRDGALLPGMTCEVEFIQERRENILMVPNAALRYQPASTAAVAEKNTSSSGQSGLTALVMPSGPPMGRGGPPPGGRNNQENSTAQTAPVTQKTIWFLNDAGKPESAEVFVGISDGSFTEIIGSPELSGKEIILRERV</sequence>
<dbReference type="GO" id="GO:0015562">
    <property type="term" value="F:efflux transmembrane transporter activity"/>
    <property type="evidence" value="ECO:0007669"/>
    <property type="project" value="TreeGrafter"/>
</dbReference>
<feature type="chain" id="PRO_5030885493" evidence="3">
    <location>
        <begin position="25"/>
        <end position="406"/>
    </location>
</feature>
<evidence type="ECO:0000313" key="6">
    <source>
        <dbReference type="EMBL" id="QQO10694.1"/>
    </source>
</evidence>
<reference evidence="6" key="1">
    <citation type="submission" date="2021-01" db="EMBL/GenBank/DDBJ databases">
        <title>Description of Breznakiella homolactica.</title>
        <authorList>
            <person name="Song Y."/>
            <person name="Brune A."/>
        </authorList>
    </citation>
    <scope>NUCLEOTIDE SEQUENCE</scope>
    <source>
        <strain evidence="6">RmG30</strain>
    </source>
</reference>
<feature type="compositionally biased region" description="Polar residues" evidence="2">
    <location>
        <begin position="315"/>
        <end position="324"/>
    </location>
</feature>
<dbReference type="Gene3D" id="2.40.50.100">
    <property type="match status" value="1"/>
</dbReference>
<feature type="signal peptide" evidence="3">
    <location>
        <begin position="1"/>
        <end position="24"/>
    </location>
</feature>
<dbReference type="AlphaFoldDB" id="A0A7T7XQM0"/>
<dbReference type="SUPFAM" id="SSF111369">
    <property type="entry name" value="HlyD-like secretion proteins"/>
    <property type="match status" value="1"/>
</dbReference>
<dbReference type="PANTHER" id="PTHR30469:SF33">
    <property type="entry name" value="SLR1207 PROTEIN"/>
    <property type="match status" value="1"/>
</dbReference>
<dbReference type="PANTHER" id="PTHR30469">
    <property type="entry name" value="MULTIDRUG RESISTANCE PROTEIN MDTA"/>
    <property type="match status" value="1"/>
</dbReference>
<dbReference type="Pfam" id="PF25990">
    <property type="entry name" value="Beta-barrel_YknX"/>
    <property type="match status" value="1"/>
</dbReference>